<sequence length="113" mass="12824">MSAKAISELSGKELLYRHLECSGLIDAPSAIRLSAGDDFDTVVKDVTWLNGTQKVVIKPDQLIKRRGKHGLVKCGTVNEIKKWFMEKSNTYVQVGKNKWPSPHFHRRAILYTQ</sequence>
<evidence type="ECO:0000313" key="3">
    <source>
        <dbReference type="Proteomes" id="UP001196413"/>
    </source>
</evidence>
<dbReference type="Proteomes" id="UP001196413">
    <property type="component" value="Unassembled WGS sequence"/>
</dbReference>
<keyword evidence="3" id="KW-1185">Reference proteome</keyword>
<dbReference type="InterPro" id="IPR056749">
    <property type="entry name" value="Citrate_synth_N"/>
</dbReference>
<dbReference type="Gene3D" id="3.30.470.110">
    <property type="match status" value="1"/>
</dbReference>
<name>A0AAD5WKI1_PARTN</name>
<protein>
    <recommendedName>
        <fullName evidence="1">ATP-citrate synthase ATP-grasp domain-containing protein</fullName>
    </recommendedName>
</protein>
<feature type="domain" description="ATP-citrate synthase ATP-grasp" evidence="1">
    <location>
        <begin position="2"/>
        <end position="98"/>
    </location>
</feature>
<organism evidence="2 3">
    <name type="scientific">Parelaphostrongylus tenuis</name>
    <name type="common">Meningeal worm</name>
    <dbReference type="NCBI Taxonomy" id="148309"/>
    <lineage>
        <taxon>Eukaryota</taxon>
        <taxon>Metazoa</taxon>
        <taxon>Ecdysozoa</taxon>
        <taxon>Nematoda</taxon>
        <taxon>Chromadorea</taxon>
        <taxon>Rhabditida</taxon>
        <taxon>Rhabditina</taxon>
        <taxon>Rhabditomorpha</taxon>
        <taxon>Strongyloidea</taxon>
        <taxon>Metastrongylidae</taxon>
        <taxon>Parelaphostrongylus</taxon>
    </lineage>
</organism>
<gene>
    <name evidence="2" type="ORF">KIN20_036265</name>
</gene>
<dbReference type="Pfam" id="PF24948">
    <property type="entry name" value="Citrate_synth_N"/>
    <property type="match status" value="1"/>
</dbReference>
<reference evidence="2" key="1">
    <citation type="submission" date="2021-06" db="EMBL/GenBank/DDBJ databases">
        <title>Parelaphostrongylus tenuis whole genome reference sequence.</title>
        <authorList>
            <person name="Garwood T.J."/>
            <person name="Larsen P.A."/>
            <person name="Fountain-Jones N.M."/>
            <person name="Garbe J.R."/>
            <person name="Macchietto M.G."/>
            <person name="Kania S.A."/>
            <person name="Gerhold R.W."/>
            <person name="Richards J.E."/>
            <person name="Wolf T.M."/>
        </authorList>
    </citation>
    <scope>NUCLEOTIDE SEQUENCE</scope>
    <source>
        <strain evidence="2">MNPRO001-30</strain>
        <tissue evidence="2">Meninges</tissue>
    </source>
</reference>
<comment type="caution">
    <text evidence="2">The sequence shown here is derived from an EMBL/GenBank/DDBJ whole genome shotgun (WGS) entry which is preliminary data.</text>
</comment>
<proteinExistence type="predicted"/>
<evidence type="ECO:0000259" key="1">
    <source>
        <dbReference type="Pfam" id="PF24948"/>
    </source>
</evidence>
<evidence type="ECO:0000313" key="2">
    <source>
        <dbReference type="EMBL" id="KAJ1373762.1"/>
    </source>
</evidence>
<dbReference type="AlphaFoldDB" id="A0AAD5WKI1"/>
<dbReference type="EMBL" id="JAHQIW010007343">
    <property type="protein sequence ID" value="KAJ1373762.1"/>
    <property type="molecule type" value="Genomic_DNA"/>
</dbReference>
<accession>A0AAD5WKI1</accession>